<evidence type="ECO:0000256" key="1">
    <source>
        <dbReference type="SAM" id="MobiDB-lite"/>
    </source>
</evidence>
<gene>
    <name evidence="2" type="ORF">WHR41_03867</name>
</gene>
<feature type="region of interest" description="Disordered" evidence="1">
    <location>
        <begin position="1"/>
        <end position="134"/>
    </location>
</feature>
<protein>
    <submittedName>
        <fullName evidence="2">Uncharacterized protein</fullName>
    </submittedName>
</protein>
<reference evidence="2 3" key="1">
    <citation type="journal article" date="2020" name="Microbiol. Resour. Announc.">
        <title>Draft Genome Sequence of a Cladosporium Species Isolated from the Mesophotic Ascidian Didemnum maculosum.</title>
        <authorList>
            <person name="Gioti A."/>
            <person name="Siaperas R."/>
            <person name="Nikolaivits E."/>
            <person name="Le Goff G."/>
            <person name="Ouazzani J."/>
            <person name="Kotoulas G."/>
            <person name="Topakas E."/>
        </authorList>
    </citation>
    <scope>NUCLEOTIDE SEQUENCE [LARGE SCALE GENOMIC DNA]</scope>
    <source>
        <strain evidence="2 3">TM138-S3</strain>
    </source>
</reference>
<dbReference type="Proteomes" id="UP000803884">
    <property type="component" value="Unassembled WGS sequence"/>
</dbReference>
<comment type="caution">
    <text evidence="2">The sequence shown here is derived from an EMBL/GenBank/DDBJ whole genome shotgun (WGS) entry which is preliminary data.</text>
</comment>
<dbReference type="RefSeq" id="XP_069230570.1">
    <property type="nucleotide sequence ID" value="XM_069372473.1"/>
</dbReference>
<sequence>MALDESRRSRFLNLFHRSKGNNSSASGNSSTGSPKVSGNHGRSASGGAPRNRQDTVASKAARSTPHFENFSPENTQPNAISTASAAPRDPSFSLPQVPHGRDFSSSFQNLTLSPLLQSPNGNSSPDGNLSTRLDEGRNSEHIADRNIAITAQNRSSVLPLSKDTSASAVKSQPLIPHVDQHSGNVADWNIVRNDDPAMEDQDQAPMPLKVKKRDSNLHKTTVDPQTNGVPDPRGASWTFTPLAMEGGRDDYAFGSAPMDAWFDNRKVSLDKPLPPAPSATAMDTNQRKTLDTNSALADSTPPHTPGPFDLNGVDVQKKPETVSLHEQYAPPVTHETIREDRHEIREEMITRETHEHHVYHRILPIKDIEVKPARHFVPIQDGYVEVAEEDLPGRTRDKTNWAIAEMVSNSTPATQQAAARGQFSARKFTGTDGDDKEYISPEGHPVKEQWWVHPPTLQTDAEGTYPFHFGSDDPRDDGLRAKLPSGNIIGVSERLMEKRKKEGLEPSV</sequence>
<dbReference type="EMBL" id="JAAQHG020000010">
    <property type="protein sequence ID" value="KAL1587465.1"/>
    <property type="molecule type" value="Genomic_DNA"/>
</dbReference>
<feature type="compositionally biased region" description="Polar residues" evidence="1">
    <location>
        <begin position="103"/>
        <end position="131"/>
    </location>
</feature>
<keyword evidence="3" id="KW-1185">Reference proteome</keyword>
<evidence type="ECO:0000313" key="3">
    <source>
        <dbReference type="Proteomes" id="UP000803884"/>
    </source>
</evidence>
<proteinExistence type="predicted"/>
<feature type="compositionally biased region" description="Polar residues" evidence="1">
    <location>
        <begin position="71"/>
        <end position="84"/>
    </location>
</feature>
<dbReference type="PANTHER" id="PTHR38703:SF1">
    <property type="entry name" value="ALLERGEN"/>
    <property type="match status" value="1"/>
</dbReference>
<feature type="compositionally biased region" description="Low complexity" evidence="1">
    <location>
        <begin position="20"/>
        <end position="33"/>
    </location>
</feature>
<dbReference type="GeneID" id="96005311"/>
<dbReference type="PANTHER" id="PTHR38703">
    <property type="entry name" value="CHROMOSOME 8, WHOLE GENOME SHOTGUN SEQUENCE"/>
    <property type="match status" value="1"/>
</dbReference>
<organism evidence="2 3">
    <name type="scientific">Cladosporium halotolerans</name>
    <dbReference type="NCBI Taxonomy" id="1052096"/>
    <lineage>
        <taxon>Eukaryota</taxon>
        <taxon>Fungi</taxon>
        <taxon>Dikarya</taxon>
        <taxon>Ascomycota</taxon>
        <taxon>Pezizomycotina</taxon>
        <taxon>Dothideomycetes</taxon>
        <taxon>Dothideomycetidae</taxon>
        <taxon>Cladosporiales</taxon>
        <taxon>Cladosporiaceae</taxon>
        <taxon>Cladosporium</taxon>
    </lineage>
</organism>
<feature type="compositionally biased region" description="Basic and acidic residues" evidence="1">
    <location>
        <begin position="470"/>
        <end position="480"/>
    </location>
</feature>
<evidence type="ECO:0000313" key="2">
    <source>
        <dbReference type="EMBL" id="KAL1587465.1"/>
    </source>
</evidence>
<accession>A0AB34KVB9</accession>
<name>A0AB34KVB9_9PEZI</name>
<feature type="region of interest" description="Disordered" evidence="1">
    <location>
        <begin position="462"/>
        <end position="484"/>
    </location>
</feature>
<dbReference type="AlphaFoldDB" id="A0AB34KVB9"/>